<protein>
    <submittedName>
        <fullName evidence="2">Uncharacterized protein</fullName>
    </submittedName>
</protein>
<dbReference type="EMBL" id="VSSQ01012514">
    <property type="protein sequence ID" value="MPM49413.1"/>
    <property type="molecule type" value="Genomic_DNA"/>
</dbReference>
<comment type="caution">
    <text evidence="2">The sequence shown here is derived from an EMBL/GenBank/DDBJ whole genome shotgun (WGS) entry which is preliminary data.</text>
</comment>
<dbReference type="AlphaFoldDB" id="A0A645AEZ6"/>
<reference evidence="2" key="1">
    <citation type="submission" date="2019-08" db="EMBL/GenBank/DDBJ databases">
        <authorList>
            <person name="Kucharzyk K."/>
            <person name="Murdoch R.W."/>
            <person name="Higgins S."/>
            <person name="Loffler F."/>
        </authorList>
    </citation>
    <scope>NUCLEOTIDE SEQUENCE</scope>
</reference>
<organism evidence="2">
    <name type="scientific">bioreactor metagenome</name>
    <dbReference type="NCBI Taxonomy" id="1076179"/>
    <lineage>
        <taxon>unclassified sequences</taxon>
        <taxon>metagenomes</taxon>
        <taxon>ecological metagenomes</taxon>
    </lineage>
</organism>
<sequence length="239" mass="26292">MTRSTSDSVLPSPGSVTEPVLLPGFNDSLVLYTPRVLMADGWAPELGRSQAWSHNALVLAVGAFLFCLAMSSKFIGGYLGLNLEVSDLGIVWFVLLLLFSSVLQNVRQRRKVRYHSSGAGVDSVRRRVERFAEQHPQWSMRLYALPYGVRVIVTHAEFDPADNAVKELCKAIGAWPTYAADCALNQRFAVLVCSNESAYRDFQHRLLAEFGATPVHPAVVPTVNLHDRAVGLPTSALLI</sequence>
<keyword evidence="1" id="KW-0812">Transmembrane</keyword>
<keyword evidence="1" id="KW-0472">Membrane</keyword>
<feature type="transmembrane region" description="Helical" evidence="1">
    <location>
        <begin position="56"/>
        <end position="76"/>
    </location>
</feature>
<evidence type="ECO:0000313" key="2">
    <source>
        <dbReference type="EMBL" id="MPM49413.1"/>
    </source>
</evidence>
<feature type="transmembrane region" description="Helical" evidence="1">
    <location>
        <begin position="88"/>
        <end position="106"/>
    </location>
</feature>
<accession>A0A645AEZ6</accession>
<keyword evidence="1" id="KW-1133">Transmembrane helix</keyword>
<gene>
    <name evidence="2" type="ORF">SDC9_96142</name>
</gene>
<evidence type="ECO:0000256" key="1">
    <source>
        <dbReference type="SAM" id="Phobius"/>
    </source>
</evidence>
<name>A0A645AEZ6_9ZZZZ</name>
<proteinExistence type="predicted"/>